<evidence type="ECO:0000313" key="2">
    <source>
        <dbReference type="Proteomes" id="UP001075354"/>
    </source>
</evidence>
<comment type="caution">
    <text evidence="1">The sequence shown here is derived from an EMBL/GenBank/DDBJ whole genome shotgun (WGS) entry which is preliminary data.</text>
</comment>
<protein>
    <submittedName>
        <fullName evidence="1">Uncharacterized protein</fullName>
    </submittedName>
</protein>
<name>A0AAV7X7P1_9NEOP</name>
<dbReference type="AlphaFoldDB" id="A0AAV7X7P1"/>
<evidence type="ECO:0000313" key="1">
    <source>
        <dbReference type="EMBL" id="KAJ1521950.1"/>
    </source>
</evidence>
<accession>A0AAV7X7P1</accession>
<dbReference type="Proteomes" id="UP001075354">
    <property type="component" value="Chromosome 12"/>
</dbReference>
<proteinExistence type="predicted"/>
<dbReference type="EMBL" id="JAPTSV010000012">
    <property type="protein sequence ID" value="KAJ1521950.1"/>
    <property type="molecule type" value="Genomic_DNA"/>
</dbReference>
<keyword evidence="2" id="KW-1185">Reference proteome</keyword>
<organism evidence="1 2">
    <name type="scientific">Megalurothrips usitatus</name>
    <name type="common">bean blossom thrips</name>
    <dbReference type="NCBI Taxonomy" id="439358"/>
    <lineage>
        <taxon>Eukaryota</taxon>
        <taxon>Metazoa</taxon>
        <taxon>Ecdysozoa</taxon>
        <taxon>Arthropoda</taxon>
        <taxon>Hexapoda</taxon>
        <taxon>Insecta</taxon>
        <taxon>Pterygota</taxon>
        <taxon>Neoptera</taxon>
        <taxon>Paraneoptera</taxon>
        <taxon>Thysanoptera</taxon>
        <taxon>Terebrantia</taxon>
        <taxon>Thripoidea</taxon>
        <taxon>Thripidae</taxon>
        <taxon>Megalurothrips</taxon>
    </lineage>
</organism>
<gene>
    <name evidence="1" type="ORF">ONE63_002281</name>
</gene>
<sequence>MTSTPDAAVVCCPREDVRRPGVVVVVDVKTPPGGTRGLSPGLTA</sequence>
<reference evidence="1" key="1">
    <citation type="submission" date="2022-12" db="EMBL/GenBank/DDBJ databases">
        <title>Chromosome-level genome assembly of the bean flower thrips Megalurothrips usitatus.</title>
        <authorList>
            <person name="Ma L."/>
            <person name="Liu Q."/>
            <person name="Li H."/>
            <person name="Cai W."/>
        </authorList>
    </citation>
    <scope>NUCLEOTIDE SEQUENCE</scope>
    <source>
        <strain evidence="1">Cailab_2022a</strain>
    </source>
</reference>